<dbReference type="Pfam" id="PF12705">
    <property type="entry name" value="PDDEXK_1"/>
    <property type="match status" value="1"/>
</dbReference>
<evidence type="ECO:0000256" key="3">
    <source>
        <dbReference type="ARBA" id="ARBA00022763"/>
    </source>
</evidence>
<comment type="subunit">
    <text evidence="13">Heterodimer of AddA and AddB/RexB.</text>
</comment>
<accession>A0ABS2GZ76</accession>
<dbReference type="RefSeq" id="WP_204785233.1">
    <property type="nucleotide sequence ID" value="NZ_CALVGD010000015.1"/>
</dbReference>
<dbReference type="Pfam" id="PF13361">
    <property type="entry name" value="UvrD_C"/>
    <property type="match status" value="1"/>
</dbReference>
<keyword evidence="5 13" id="KW-0347">Helicase</keyword>
<comment type="similarity">
    <text evidence="13">Belongs to the helicase family. AddA subfamily.</text>
</comment>
<dbReference type="PANTHER" id="PTHR11070:SF48">
    <property type="entry name" value="ATP-DEPENDENT HELICASE_NUCLEASE SUBUNIT A"/>
    <property type="match status" value="1"/>
</dbReference>
<dbReference type="InterPro" id="IPR014017">
    <property type="entry name" value="DNA_helicase_UvrD-like_C"/>
</dbReference>
<comment type="catalytic activity">
    <reaction evidence="12 13">
        <text>ATP + H2O = ADP + phosphate + H(+)</text>
        <dbReference type="Rhea" id="RHEA:13065"/>
        <dbReference type="ChEBI" id="CHEBI:15377"/>
        <dbReference type="ChEBI" id="CHEBI:15378"/>
        <dbReference type="ChEBI" id="CHEBI:30616"/>
        <dbReference type="ChEBI" id="CHEBI:43474"/>
        <dbReference type="ChEBI" id="CHEBI:456216"/>
        <dbReference type="EC" id="5.6.2.4"/>
    </reaction>
</comment>
<keyword evidence="6 13" id="KW-0269">Exonuclease</keyword>
<gene>
    <name evidence="13 17" type="primary">addA</name>
    <name evidence="17" type="ORF">H5975_05625</name>
</gene>
<dbReference type="Gene3D" id="3.90.320.10">
    <property type="match status" value="1"/>
</dbReference>
<keyword evidence="18" id="KW-1185">Reference proteome</keyword>
<comment type="cofactor">
    <cofactor evidence="13">
        <name>Mg(2+)</name>
        <dbReference type="ChEBI" id="CHEBI:18420"/>
    </cofactor>
</comment>
<keyword evidence="10 13" id="KW-0413">Isomerase</keyword>
<evidence type="ECO:0000256" key="2">
    <source>
        <dbReference type="ARBA" id="ARBA00022741"/>
    </source>
</evidence>
<dbReference type="GO" id="GO:0004386">
    <property type="term" value="F:helicase activity"/>
    <property type="evidence" value="ECO:0007669"/>
    <property type="project" value="UniProtKB-KW"/>
</dbReference>
<evidence type="ECO:0000259" key="16">
    <source>
        <dbReference type="PROSITE" id="PS51217"/>
    </source>
</evidence>
<evidence type="ECO:0000256" key="6">
    <source>
        <dbReference type="ARBA" id="ARBA00022839"/>
    </source>
</evidence>
<keyword evidence="8 13" id="KW-0238">DNA-binding</keyword>
<dbReference type="CDD" id="cd17932">
    <property type="entry name" value="DEXQc_UvrD"/>
    <property type="match status" value="1"/>
</dbReference>
<dbReference type="EMBL" id="JACJKU010000050">
    <property type="protein sequence ID" value="MBM6940953.1"/>
    <property type="molecule type" value="Genomic_DNA"/>
</dbReference>
<evidence type="ECO:0000256" key="1">
    <source>
        <dbReference type="ARBA" id="ARBA00022722"/>
    </source>
</evidence>
<dbReference type="SUPFAM" id="SSF52980">
    <property type="entry name" value="Restriction endonuclease-like"/>
    <property type="match status" value="1"/>
</dbReference>
<evidence type="ECO:0000313" key="17">
    <source>
        <dbReference type="EMBL" id="MBM6940953.1"/>
    </source>
</evidence>
<dbReference type="PROSITE" id="PS51198">
    <property type="entry name" value="UVRD_HELICASE_ATP_BIND"/>
    <property type="match status" value="1"/>
</dbReference>
<keyword evidence="1 13" id="KW-0540">Nuclease</keyword>
<keyword evidence="7 13" id="KW-0067">ATP-binding</keyword>
<keyword evidence="2 13" id="KW-0547">Nucleotide-binding</keyword>
<feature type="binding site" evidence="14">
    <location>
        <begin position="25"/>
        <end position="32"/>
    </location>
    <ligand>
        <name>ATP</name>
        <dbReference type="ChEBI" id="CHEBI:30616"/>
    </ligand>
</feature>
<keyword evidence="9 13" id="KW-0234">DNA repair</keyword>
<protein>
    <recommendedName>
        <fullName evidence="13">ATP-dependent helicase/nuclease subunit A</fullName>
        <ecNumber evidence="13">3.1.-.-</ecNumber>
        <ecNumber evidence="13">5.6.2.4</ecNumber>
    </recommendedName>
    <alternativeName>
        <fullName evidence="13">ATP-dependent helicase/nuclease AddA</fullName>
    </alternativeName>
    <alternativeName>
        <fullName evidence="13">DNA 3'-5' helicase AddA</fullName>
    </alternativeName>
</protein>
<evidence type="ECO:0000256" key="13">
    <source>
        <dbReference type="HAMAP-Rule" id="MF_01451"/>
    </source>
</evidence>
<comment type="function">
    <text evidence="13">The heterodimer acts as both an ATP-dependent DNA helicase and an ATP-dependent, dual-direction single-stranded exonuclease. Recognizes the chi site generating a DNA molecule suitable for the initiation of homologous recombination. The AddA nuclease domain is required for chi fragment generation; this subunit has the helicase and 3' -&gt; 5' nuclease activities.</text>
</comment>
<dbReference type="HAMAP" id="MF_01451">
    <property type="entry name" value="AddA"/>
    <property type="match status" value="1"/>
</dbReference>
<dbReference type="PROSITE" id="PS51217">
    <property type="entry name" value="UVRD_HELICASE_CTER"/>
    <property type="match status" value="1"/>
</dbReference>
<dbReference type="InterPro" id="IPR027417">
    <property type="entry name" value="P-loop_NTPase"/>
</dbReference>
<evidence type="ECO:0000256" key="8">
    <source>
        <dbReference type="ARBA" id="ARBA00023125"/>
    </source>
</evidence>
<evidence type="ECO:0000256" key="10">
    <source>
        <dbReference type="ARBA" id="ARBA00023235"/>
    </source>
</evidence>
<dbReference type="Pfam" id="PF00580">
    <property type="entry name" value="UvrD-helicase"/>
    <property type="match status" value="1"/>
</dbReference>
<feature type="domain" description="UvrD-like helicase C-terminal" evidence="16">
    <location>
        <begin position="518"/>
        <end position="817"/>
    </location>
</feature>
<dbReference type="InterPro" id="IPR038726">
    <property type="entry name" value="PDDEXK_AddAB-type"/>
</dbReference>
<dbReference type="InterPro" id="IPR011335">
    <property type="entry name" value="Restrct_endonuc-II-like"/>
</dbReference>
<name>A0ABS2GZ76_9LACO</name>
<dbReference type="Proteomes" id="UP000785625">
    <property type="component" value="Unassembled WGS sequence"/>
</dbReference>
<evidence type="ECO:0000256" key="12">
    <source>
        <dbReference type="ARBA" id="ARBA00048988"/>
    </source>
</evidence>
<evidence type="ECO:0000256" key="14">
    <source>
        <dbReference type="PROSITE-ProRule" id="PRU00560"/>
    </source>
</evidence>
<evidence type="ECO:0000256" key="7">
    <source>
        <dbReference type="ARBA" id="ARBA00022840"/>
    </source>
</evidence>
<dbReference type="InterPro" id="IPR014016">
    <property type="entry name" value="UvrD-like_ATP-bd"/>
</dbReference>
<evidence type="ECO:0000313" key="18">
    <source>
        <dbReference type="Proteomes" id="UP000785625"/>
    </source>
</evidence>
<evidence type="ECO:0000259" key="15">
    <source>
        <dbReference type="PROSITE" id="PS51198"/>
    </source>
</evidence>
<reference evidence="17 18" key="1">
    <citation type="journal article" date="2021" name="Sci. Rep.">
        <title>The distribution of antibiotic resistance genes in chicken gut microbiota commensals.</title>
        <authorList>
            <person name="Juricova H."/>
            <person name="Matiasovicova J."/>
            <person name="Kubasova T."/>
            <person name="Cejkova D."/>
            <person name="Rychlik I."/>
        </authorList>
    </citation>
    <scope>NUCLEOTIDE SEQUENCE [LARGE SCALE GENOMIC DNA]</scope>
    <source>
        <strain evidence="17 18">An574</strain>
    </source>
</reference>
<dbReference type="SUPFAM" id="SSF52540">
    <property type="entry name" value="P-loop containing nucleoside triphosphate hydrolases"/>
    <property type="match status" value="1"/>
</dbReference>
<feature type="domain" description="UvrD-like helicase ATP-binding" evidence="15">
    <location>
        <begin position="4"/>
        <end position="478"/>
    </location>
</feature>
<dbReference type="PANTHER" id="PTHR11070">
    <property type="entry name" value="UVRD / RECB / PCRA DNA HELICASE FAMILY MEMBER"/>
    <property type="match status" value="1"/>
</dbReference>
<keyword evidence="4 13" id="KW-0378">Hydrolase</keyword>
<comment type="catalytic activity">
    <reaction evidence="11 13">
        <text>Couples ATP hydrolysis with the unwinding of duplex DNA by translocating in the 3'-5' direction.</text>
        <dbReference type="EC" id="5.6.2.4"/>
    </reaction>
</comment>
<evidence type="ECO:0000256" key="11">
    <source>
        <dbReference type="ARBA" id="ARBA00034617"/>
    </source>
</evidence>
<evidence type="ECO:0000256" key="9">
    <source>
        <dbReference type="ARBA" id="ARBA00023204"/>
    </source>
</evidence>
<sequence length="1282" mass="148064">MSKFQPTPEQMRAINDRNKDILVSASAGSGKTAVLVDRVIKMLKEDRHLNIDEMLLVTFTKEAAKNMRERIRQRLIEDKNDQHMKKQINRLALANISTIHSFCEQLIKRYYYVIGLDPQYRLVTDATEQALLKQQVWEELQEKRFKDDYSKADPQDWHFSQLAENFADPKSNVGEGLQDVVEKLYQEANAQPNPDKWLQKAIQNYEIGDEPIVETHFYQEVLRPILQQVLEQLLADWQQLAQRAQIAEFDDVAELLNNDAAMIKDMLEALKTASWDELQAQINSVGFGKLKAHRFKDDPERKAVYQDLTKNGRTILKNRLSSLHEKYFQYNEQQLKSKTAVARQMVQELVDVTKEYRKAYQQAKLDRHMLDFSDLEHYAYQILNDQSDVGQQVLNELRHHYKEIMVDEYQDTNRLQDELLGRLHDPQLNHLFMVGDVKQSIYRFRQADPTIFREKYEQYQGSSAHDEMIGLAENFRSMSNITEFTNLVFTQLMDQEIGDVAYDDRAQLKFAAKWYDSNQVTPAATEIMLYDANADNDTELTNEENQQRYLKLPEGSDKYAGEVWMIAMRIRQMLDNQELIYDQKLNHERPIQPSDIVILERTKGPNNRIVEQFGQLDIPVVVQDVQNYFKATEVRTMMSLLRVIDNPYQDIPLVAVLRSPIVNLTEPEMAYLRVKNRHSNFYEALQSFEQSYTTDLPEEYDVDPKKLHVKLLRFMKQLQKFKVTAQQESLVDLIWQIYQETGYLDYVGGMPGGSQRQANLHALYERAHAYEQSSFKGLYQFINFIEKMQKRDEDLGEAPIELATDAVNVMTIHGSKGLQFPIVFVIDLNHQFNSHDTTGDLVVEPHMGVGIRYLGDAPMKGEHQSLTAEHIKVKYDLPQRTVVADAITRANRAEEMRLLYVALTRAEQRLILAGSVNEKNSRNNLKSLWTRWNKGQQGSNVVLGPQLRLDSHSMLDWIGLTLVRTPQFNPQEFGMDDVPTGNNVQLPNADYELKVLTANQVEDNLAKLRSTRGQQIIQDAGSHPLTADERQFIHQVLTMKYPYQAATQTTAYQSVSAIRDVFANQDPDDTQMGRLTFNKAEVKDEGQYLRGNFNQPHFMQNDNQAPLPTEVGTATHLVFQMLDLSTNEVTEQQVQATIDQLLAQKLIANHRVASQIDVKGIVKFYQTALGQRILQDPQALEREKPFSMLMDGHQLFKNLTADDGEILIHGIIDGYLQGADGLELFDYKTDYLRSGDQKRLDEIIDRYQGQVNLYAAALKQMTGQPVAHRYLYLVKTGELYEL</sequence>
<comment type="caution">
    <text evidence="17">The sequence shown here is derived from an EMBL/GenBank/DDBJ whole genome shotgun (WGS) entry which is preliminary data.</text>
</comment>
<dbReference type="Gene3D" id="3.40.50.300">
    <property type="entry name" value="P-loop containing nucleotide triphosphate hydrolases"/>
    <property type="match status" value="4"/>
</dbReference>
<evidence type="ECO:0000256" key="4">
    <source>
        <dbReference type="ARBA" id="ARBA00022801"/>
    </source>
</evidence>
<dbReference type="NCBIfam" id="TIGR02785">
    <property type="entry name" value="addA_Gpos"/>
    <property type="match status" value="1"/>
</dbReference>
<keyword evidence="3 13" id="KW-0227">DNA damage</keyword>
<proteinExistence type="inferred from homology"/>
<dbReference type="EC" id="5.6.2.4" evidence="13"/>
<dbReference type="InterPro" id="IPR011604">
    <property type="entry name" value="PDDEXK-like_dom_sf"/>
</dbReference>
<dbReference type="InterPro" id="IPR014152">
    <property type="entry name" value="AddA"/>
</dbReference>
<dbReference type="EC" id="3.1.-.-" evidence="13"/>
<organism evidence="17 18">
    <name type="scientific">Limosilactobacillus coleohominis</name>
    <dbReference type="NCBI Taxonomy" id="181675"/>
    <lineage>
        <taxon>Bacteria</taxon>
        <taxon>Bacillati</taxon>
        <taxon>Bacillota</taxon>
        <taxon>Bacilli</taxon>
        <taxon>Lactobacillales</taxon>
        <taxon>Lactobacillaceae</taxon>
        <taxon>Limosilactobacillus</taxon>
    </lineage>
</organism>
<evidence type="ECO:0000256" key="5">
    <source>
        <dbReference type="ARBA" id="ARBA00022806"/>
    </source>
</evidence>
<dbReference type="InterPro" id="IPR000212">
    <property type="entry name" value="DNA_helicase_UvrD/REP"/>
</dbReference>